<feature type="compositionally biased region" description="Polar residues" evidence="15">
    <location>
        <begin position="349"/>
        <end position="360"/>
    </location>
</feature>
<protein>
    <recommendedName>
        <fullName evidence="6">RING-type E3 ubiquitin transferase</fullName>
        <ecNumber evidence="6">2.3.2.27</ecNumber>
    </recommendedName>
</protein>
<dbReference type="GO" id="GO:0070936">
    <property type="term" value="P:protein K48-linked ubiquitination"/>
    <property type="evidence" value="ECO:0007669"/>
    <property type="project" value="TreeGrafter"/>
</dbReference>
<evidence type="ECO:0000259" key="16">
    <source>
        <dbReference type="PROSITE" id="PS50089"/>
    </source>
</evidence>
<feature type="compositionally biased region" description="Pro residues" evidence="15">
    <location>
        <begin position="323"/>
        <end position="333"/>
    </location>
</feature>
<evidence type="ECO:0000256" key="7">
    <source>
        <dbReference type="ARBA" id="ARBA00022679"/>
    </source>
</evidence>
<dbReference type="InterPro" id="IPR001841">
    <property type="entry name" value="Znf_RING"/>
</dbReference>
<evidence type="ECO:0000256" key="12">
    <source>
        <dbReference type="ARBA" id="ARBA00023228"/>
    </source>
</evidence>
<dbReference type="InterPro" id="IPR051878">
    <property type="entry name" value="ZNRF_ubiq-protein_ligase"/>
</dbReference>
<dbReference type="OrthoDB" id="660555at2759"/>
<evidence type="ECO:0000256" key="10">
    <source>
        <dbReference type="ARBA" id="ARBA00022786"/>
    </source>
</evidence>
<feature type="compositionally biased region" description="Acidic residues" evidence="15">
    <location>
        <begin position="155"/>
        <end position="164"/>
    </location>
</feature>
<dbReference type="SMART" id="SM00184">
    <property type="entry name" value="RING"/>
    <property type="match status" value="1"/>
</dbReference>
<dbReference type="GO" id="GO:0008270">
    <property type="term" value="F:zinc ion binding"/>
    <property type="evidence" value="ECO:0007669"/>
    <property type="project" value="UniProtKB-KW"/>
</dbReference>
<dbReference type="STRING" id="1173701.A0A066XC05"/>
<keyword evidence="9" id="KW-0967">Endosome</keyword>
<dbReference type="GO" id="GO:0043161">
    <property type="term" value="P:proteasome-mediated ubiquitin-dependent protein catabolic process"/>
    <property type="evidence" value="ECO:0007669"/>
    <property type="project" value="TreeGrafter"/>
</dbReference>
<dbReference type="EMBL" id="JMSE01000907">
    <property type="protein sequence ID" value="KDN66673.1"/>
    <property type="molecule type" value="Genomic_DNA"/>
</dbReference>
<dbReference type="GO" id="GO:0016020">
    <property type="term" value="C:membrane"/>
    <property type="evidence" value="ECO:0007669"/>
    <property type="project" value="UniProtKB-SubCell"/>
</dbReference>
<evidence type="ECO:0000256" key="9">
    <source>
        <dbReference type="ARBA" id="ARBA00022753"/>
    </source>
</evidence>
<feature type="compositionally biased region" description="Polar residues" evidence="15">
    <location>
        <begin position="370"/>
        <end position="388"/>
    </location>
</feature>
<keyword evidence="7" id="KW-0808">Transferase</keyword>
<feature type="region of interest" description="Disordered" evidence="15">
    <location>
        <begin position="1"/>
        <end position="46"/>
    </location>
</feature>
<feature type="compositionally biased region" description="Low complexity" evidence="15">
    <location>
        <begin position="219"/>
        <end position="231"/>
    </location>
</feature>
<evidence type="ECO:0000256" key="15">
    <source>
        <dbReference type="SAM" id="MobiDB-lite"/>
    </source>
</evidence>
<evidence type="ECO:0000256" key="5">
    <source>
        <dbReference type="ARBA" id="ARBA00004906"/>
    </source>
</evidence>
<dbReference type="InterPro" id="IPR013083">
    <property type="entry name" value="Znf_RING/FYVE/PHD"/>
</dbReference>
<keyword evidence="10" id="KW-0833">Ubl conjugation pathway</keyword>
<dbReference type="PANTHER" id="PTHR46661:SF4">
    <property type="entry name" value="RING-TYPE DOMAIN-CONTAINING PROTEIN"/>
    <property type="match status" value="1"/>
</dbReference>
<comment type="catalytic activity">
    <reaction evidence="1">
        <text>S-ubiquitinyl-[E2 ubiquitin-conjugating enzyme]-L-cysteine + [acceptor protein]-L-lysine = [E2 ubiquitin-conjugating enzyme]-L-cysteine + N(6)-ubiquitinyl-[acceptor protein]-L-lysine.</text>
        <dbReference type="EC" id="2.3.2.27"/>
    </reaction>
</comment>
<proteinExistence type="predicted"/>
<keyword evidence="8" id="KW-0519">Myristate</keyword>
<feature type="domain" description="RING-type" evidence="16">
    <location>
        <begin position="538"/>
        <end position="580"/>
    </location>
</feature>
<reference evidence="18" key="1">
    <citation type="journal article" date="2014" name="Genome Announc.">
        <title>Draft genome sequence of Colletotrichum sublineola, a destructive pathogen of cultivated sorghum.</title>
        <authorList>
            <person name="Baroncelli R."/>
            <person name="Sanz-Martin J.M."/>
            <person name="Rech G.E."/>
            <person name="Sukno S.A."/>
            <person name="Thon M.R."/>
        </authorList>
    </citation>
    <scope>NUCLEOTIDE SEQUENCE [LARGE SCALE GENOMIC DNA]</scope>
    <source>
        <strain evidence="18">TX430BB</strain>
    </source>
</reference>
<dbReference type="PANTHER" id="PTHR46661">
    <property type="entry name" value="E3 UBIQUITIN-PROTEIN LIGASE ZNRF1-LIKE PROTEIN"/>
    <property type="match status" value="1"/>
</dbReference>
<comment type="subcellular location">
    <subcellularLocation>
        <location evidence="3">Endosome</location>
    </subcellularLocation>
    <subcellularLocation>
        <location evidence="4">Lysosome</location>
    </subcellularLocation>
    <subcellularLocation>
        <location evidence="2">Membrane</location>
        <topology evidence="2">Peripheral membrane protein</topology>
    </subcellularLocation>
</comment>
<gene>
    <name evidence="17" type="ORF">CSUB01_01758</name>
</gene>
<evidence type="ECO:0000256" key="4">
    <source>
        <dbReference type="ARBA" id="ARBA00004371"/>
    </source>
</evidence>
<keyword evidence="13" id="KW-0449">Lipoprotein</keyword>
<comment type="caution">
    <text evidence="17">The sequence shown here is derived from an EMBL/GenBank/DDBJ whole genome shotgun (WGS) entry which is preliminary data.</text>
</comment>
<evidence type="ECO:0000256" key="3">
    <source>
        <dbReference type="ARBA" id="ARBA00004177"/>
    </source>
</evidence>
<keyword evidence="12" id="KW-0458">Lysosome</keyword>
<dbReference type="GO" id="GO:0005768">
    <property type="term" value="C:endosome"/>
    <property type="evidence" value="ECO:0007669"/>
    <property type="project" value="UniProtKB-SubCell"/>
</dbReference>
<evidence type="ECO:0000313" key="18">
    <source>
        <dbReference type="Proteomes" id="UP000027238"/>
    </source>
</evidence>
<feature type="compositionally biased region" description="Low complexity" evidence="15">
    <location>
        <begin position="25"/>
        <end position="36"/>
    </location>
</feature>
<evidence type="ECO:0000256" key="2">
    <source>
        <dbReference type="ARBA" id="ARBA00004170"/>
    </source>
</evidence>
<dbReference type="CDD" id="cd16489">
    <property type="entry name" value="mRING-CH-C4HC2H_ZNRF"/>
    <property type="match status" value="1"/>
</dbReference>
<keyword evidence="14" id="KW-0863">Zinc-finger</keyword>
<comment type="pathway">
    <text evidence="5">Protein modification; protein ubiquitination.</text>
</comment>
<evidence type="ECO:0000256" key="8">
    <source>
        <dbReference type="ARBA" id="ARBA00022707"/>
    </source>
</evidence>
<dbReference type="EC" id="2.3.2.27" evidence="6"/>
<feature type="region of interest" description="Disordered" evidence="15">
    <location>
        <begin position="74"/>
        <end position="294"/>
    </location>
</feature>
<feature type="region of interest" description="Disordered" evidence="15">
    <location>
        <begin position="321"/>
        <end position="460"/>
    </location>
</feature>
<dbReference type="SUPFAM" id="SSF57850">
    <property type="entry name" value="RING/U-box"/>
    <property type="match status" value="1"/>
</dbReference>
<dbReference type="OMA" id="ICHTQFS"/>
<evidence type="ECO:0000256" key="14">
    <source>
        <dbReference type="PROSITE-ProRule" id="PRU00175"/>
    </source>
</evidence>
<dbReference type="eggNOG" id="KOG1729">
    <property type="taxonomic scope" value="Eukaryota"/>
</dbReference>
<keyword evidence="14" id="KW-0862">Zinc</keyword>
<feature type="compositionally biased region" description="Polar residues" evidence="15">
    <location>
        <begin position="100"/>
        <end position="113"/>
    </location>
</feature>
<organism evidence="17 18">
    <name type="scientific">Colletotrichum sublineola</name>
    <name type="common">Sorghum anthracnose fungus</name>
    <dbReference type="NCBI Taxonomy" id="1173701"/>
    <lineage>
        <taxon>Eukaryota</taxon>
        <taxon>Fungi</taxon>
        <taxon>Dikarya</taxon>
        <taxon>Ascomycota</taxon>
        <taxon>Pezizomycotina</taxon>
        <taxon>Sordariomycetes</taxon>
        <taxon>Hypocreomycetidae</taxon>
        <taxon>Glomerellales</taxon>
        <taxon>Glomerellaceae</taxon>
        <taxon>Colletotrichum</taxon>
        <taxon>Colletotrichum graminicola species complex</taxon>
    </lineage>
</organism>
<feature type="compositionally biased region" description="Low complexity" evidence="15">
    <location>
        <begin position="411"/>
        <end position="431"/>
    </location>
</feature>
<evidence type="ECO:0000313" key="17">
    <source>
        <dbReference type="EMBL" id="KDN66673.1"/>
    </source>
</evidence>
<dbReference type="PROSITE" id="PS50089">
    <property type="entry name" value="ZF_RING_2"/>
    <property type="match status" value="1"/>
</dbReference>
<evidence type="ECO:0000256" key="1">
    <source>
        <dbReference type="ARBA" id="ARBA00000900"/>
    </source>
</evidence>
<feature type="compositionally biased region" description="Low complexity" evidence="15">
    <location>
        <begin position="241"/>
        <end position="253"/>
    </location>
</feature>
<evidence type="ECO:0000256" key="11">
    <source>
        <dbReference type="ARBA" id="ARBA00023136"/>
    </source>
</evidence>
<dbReference type="Gene3D" id="3.30.40.10">
    <property type="entry name" value="Zinc/RING finger domain, C3HC4 (zinc finger)"/>
    <property type="match status" value="1"/>
</dbReference>
<sequence length="586" mass="62075">MASPDGGAASASLDDNHRLHDDVGDSISGSSYIGSDASDDSSGPEECRWRTARYHDMECSRYFDCPTHVVERQLSDAEADDSDEGVDEPTVQLRIDDDATGSSSSARLQTIDSTAVVDTAESRASFAPVPEATDTVLPTAPADSAQAAPARDTEGPDESQDPEEAASAPPTPLSSRLSESSQPLPPTATPAQPTGEFVPPERSSSLISLQAANTSSNDLPLRPALSSSRSLETAPPPPPRRSSSSAAVSPAAPGQQGSEERSGPPEFVLPRWQPDAEYIVQPPGQPRLAAQRYPSSLISGEGGYADFSSLGGGERVRLCNPCVPDPNTTPPQQPIGSPSQVSPRGAHYRTQSSISTMSSNAPPPTRFSGYFTSGPSPDTYARSRSITHSGSGGSLGSRGHYQSTQNRIMAGTPPTYYPSSSTGYPGSSRYRSMLDVGPSSSSSAAQNRALPPPPPQIAEEDECPVCHRELPSRSLPNFEAVRETHINSCITAHSTYSGTPTGEAPQNTAGTPPPLAVRRTGMFPYVATEKDCVDSAECTICLEEFEVGVPMARLECLCRFHRSCISAWFINHPGRCPVHQHDSFGY</sequence>
<keyword evidence="11" id="KW-0472">Membrane</keyword>
<dbReference type="AlphaFoldDB" id="A0A066XC05"/>
<feature type="compositionally biased region" description="Basic and acidic residues" evidence="15">
    <location>
        <begin position="14"/>
        <end position="23"/>
    </location>
</feature>
<dbReference type="Proteomes" id="UP000027238">
    <property type="component" value="Unassembled WGS sequence"/>
</dbReference>
<feature type="compositionally biased region" description="Acidic residues" evidence="15">
    <location>
        <begin position="77"/>
        <end position="87"/>
    </location>
</feature>
<accession>A0A066XC05</accession>
<feature type="compositionally biased region" description="Polar residues" evidence="15">
    <location>
        <begin position="202"/>
        <end position="218"/>
    </location>
</feature>
<evidence type="ECO:0000256" key="13">
    <source>
        <dbReference type="ARBA" id="ARBA00023288"/>
    </source>
</evidence>
<feature type="compositionally biased region" description="Low complexity" evidence="15">
    <location>
        <begin position="138"/>
        <end position="150"/>
    </location>
</feature>
<dbReference type="GO" id="GO:0061630">
    <property type="term" value="F:ubiquitin protein ligase activity"/>
    <property type="evidence" value="ECO:0007669"/>
    <property type="project" value="UniProtKB-EC"/>
</dbReference>
<dbReference type="Pfam" id="PF13639">
    <property type="entry name" value="zf-RING_2"/>
    <property type="match status" value="1"/>
</dbReference>
<dbReference type="HOGENOM" id="CLU_022550_3_0_1"/>
<keyword evidence="18" id="KW-1185">Reference proteome</keyword>
<evidence type="ECO:0000256" key="6">
    <source>
        <dbReference type="ARBA" id="ARBA00012483"/>
    </source>
</evidence>
<keyword evidence="14" id="KW-0479">Metal-binding</keyword>
<name>A0A066XC05_COLSU</name>